<evidence type="ECO:0000313" key="11">
    <source>
        <dbReference type="EMBL" id="ESO01922.1"/>
    </source>
</evidence>
<evidence type="ECO:0000256" key="2">
    <source>
        <dbReference type="ARBA" id="ARBA00006533"/>
    </source>
</evidence>
<dbReference type="CTD" id="20199042"/>
<accession>T1ER42</accession>
<dbReference type="SUPFAM" id="SSF48371">
    <property type="entry name" value="ARM repeat"/>
    <property type="match status" value="2"/>
</dbReference>
<gene>
    <name evidence="12" type="primary">20199042</name>
    <name evidence="11" type="ORF">HELRODRAFT_161124</name>
</gene>
<evidence type="ECO:0000313" key="12">
    <source>
        <dbReference type="EnsemblMetazoa" id="HelroP161124"/>
    </source>
</evidence>
<comment type="similarity">
    <text evidence="2">Belongs to the CND3 (condensin subunit 3) family.</text>
</comment>
<dbReference type="GO" id="GO:0000796">
    <property type="term" value="C:condensin complex"/>
    <property type="evidence" value="ECO:0007669"/>
    <property type="project" value="InterPro"/>
</dbReference>
<sequence length="1060" mass="120058">MDPAKFKNDFIFCLKRFMIVFKREQAVERALDFITKFACSLNSVKNKENLPTATADDDDDMHPFLLDLFNFLLQSHDVRSKAVRFRVCQLINKLLIDLGDNANIDDVLYQQIYDSMLTRLSDICPVVRTHAVLALKRLQDPENDACPIIEAFLTLMSQDKNHEVRKAVLSSIAVCMKTLEPILKRTRDVNHQVRRMAFKIITENVNVKILTIAQRVSLIRKGLKDNNDQIRDVCTNIMIQSWYRMMDQDIFKLLSVLFCQNYVDECSELLLKVFFDKKTAQQLVDEFTLLDERHCIPLDKMTCENVLYWQVLCQHIRSMGAKEEVNLDRLMPTCIGFVKYFKEILANMKRGNAVTDEEIVMQKKEEFMLYQVAIIMGYLDVSDQAGRSALSEVIKSTLIDPSIPNKVLEQLIKQFVNLYSDMNQLVAKMSEVVSDILQMSYNKDGGMEMEQTMEVDAEKMKKLEMELAKVSVELMHLQDVLEERVKNQDFVGAAEVKETINKLKGDKVRLTDEMSVSGNQGKDLNIMNEDEDETERSLLSQATTDPIKMKRCLMIVAEILKYTKVNKIVPSLLTILDNLVIPGVVSVNSEVRDMGVKVLGLCCLRDVTKAQQYCPLLFQVLAVDRESVKLTALKAIFDMLLFWGLPAINEKPKDGDIEEDKEDDVYNVTKLFDENAQSSGDGKTNSNIVEGLLKYLDSEVEEIRTTCSVAFARLLYSNRIISPSLISRLLLIWYNPMTEDDTKLRVELASFFINYSLKSNPLYQVKPSNVAELFVNLSHPQNMKQNNQHEEILYDKTPHDDMAISLCNEILSNPHDTKKVLVYSRTLMLLSVSPSNRDVLKSLRVLAKKIIKLVEDRTSKIAMIKFSKSIKKMLMSLDDIDADLSQLDETLIDVDSAGLENDVMSFYTSISEATSAPVDSQASAVSEAISNSTATSNGRNTTTSKRSKSSKAAKNLPNVQGKDLSSKDAEIEEENSSDDFTPPAKRIGLARNAKQSGKAKVLVKTVHKAPKLPATHQIMNELFKGLKESSGTREIWKASFASKKSSKAALYAHDLCDNIL</sequence>
<feature type="domain" description="Nuclear condensin complex subunit 3 C-terminal" evidence="10">
    <location>
        <begin position="551"/>
        <end position="759"/>
    </location>
</feature>
<dbReference type="OMA" id="NHQKNFV"/>
<evidence type="ECO:0000256" key="3">
    <source>
        <dbReference type="ARBA" id="ARBA00022454"/>
    </source>
</evidence>
<dbReference type="EnsemblMetazoa" id="HelroT161124">
    <property type="protein sequence ID" value="HelroP161124"/>
    <property type="gene ID" value="HelroG161124"/>
</dbReference>
<evidence type="ECO:0000256" key="9">
    <source>
        <dbReference type="SAM" id="MobiDB-lite"/>
    </source>
</evidence>
<feature type="compositionally biased region" description="Polar residues" evidence="9">
    <location>
        <begin position="929"/>
        <end position="938"/>
    </location>
</feature>
<protein>
    <recommendedName>
        <fullName evidence="10">Nuclear condensin complex subunit 3 C-terminal domain-containing protein</fullName>
    </recommendedName>
</protein>
<dbReference type="OrthoDB" id="27187at2759"/>
<evidence type="ECO:0000256" key="6">
    <source>
        <dbReference type="ARBA" id="ARBA00023067"/>
    </source>
</evidence>
<evidence type="ECO:0000256" key="1">
    <source>
        <dbReference type="ARBA" id="ARBA00004286"/>
    </source>
</evidence>
<evidence type="ECO:0000256" key="8">
    <source>
        <dbReference type="SAM" id="Coils"/>
    </source>
</evidence>
<dbReference type="FunFam" id="1.25.10.10:FF:001495">
    <property type="entry name" value="Uncharacterized protein"/>
    <property type="match status" value="1"/>
</dbReference>
<reference evidence="13" key="1">
    <citation type="submission" date="2012-12" db="EMBL/GenBank/DDBJ databases">
        <authorList>
            <person name="Hellsten U."/>
            <person name="Grimwood J."/>
            <person name="Chapman J.A."/>
            <person name="Shapiro H."/>
            <person name="Aerts A."/>
            <person name="Otillar R.P."/>
            <person name="Terry A.Y."/>
            <person name="Boore J.L."/>
            <person name="Simakov O."/>
            <person name="Marletaz F."/>
            <person name="Cho S.-J."/>
            <person name="Edsinger-Gonzales E."/>
            <person name="Havlak P."/>
            <person name="Kuo D.-H."/>
            <person name="Larsson T."/>
            <person name="Lv J."/>
            <person name="Arendt D."/>
            <person name="Savage R."/>
            <person name="Osoegawa K."/>
            <person name="de Jong P."/>
            <person name="Lindberg D.R."/>
            <person name="Seaver E.C."/>
            <person name="Weisblat D.A."/>
            <person name="Putnam N.H."/>
            <person name="Grigoriev I.V."/>
            <person name="Rokhsar D.S."/>
        </authorList>
    </citation>
    <scope>NUCLEOTIDE SEQUENCE</scope>
</reference>
<dbReference type="GeneID" id="20199042"/>
<reference evidence="11 13" key="2">
    <citation type="journal article" date="2013" name="Nature">
        <title>Insights into bilaterian evolution from three spiralian genomes.</title>
        <authorList>
            <person name="Simakov O."/>
            <person name="Marletaz F."/>
            <person name="Cho S.J."/>
            <person name="Edsinger-Gonzales E."/>
            <person name="Havlak P."/>
            <person name="Hellsten U."/>
            <person name="Kuo D.H."/>
            <person name="Larsson T."/>
            <person name="Lv J."/>
            <person name="Arendt D."/>
            <person name="Savage R."/>
            <person name="Osoegawa K."/>
            <person name="de Jong P."/>
            <person name="Grimwood J."/>
            <person name="Chapman J.A."/>
            <person name="Shapiro H."/>
            <person name="Aerts A."/>
            <person name="Otillar R.P."/>
            <person name="Terry A.Y."/>
            <person name="Boore J.L."/>
            <person name="Grigoriev I.V."/>
            <person name="Lindberg D.R."/>
            <person name="Seaver E.C."/>
            <person name="Weisblat D.A."/>
            <person name="Putnam N.H."/>
            <person name="Rokhsar D.S."/>
        </authorList>
    </citation>
    <scope>NUCLEOTIDE SEQUENCE</scope>
</reference>
<name>T1ER42_HELRO</name>
<organism evidence="12 13">
    <name type="scientific">Helobdella robusta</name>
    <name type="common">Californian leech</name>
    <dbReference type="NCBI Taxonomy" id="6412"/>
    <lineage>
        <taxon>Eukaryota</taxon>
        <taxon>Metazoa</taxon>
        <taxon>Spiralia</taxon>
        <taxon>Lophotrochozoa</taxon>
        <taxon>Annelida</taxon>
        <taxon>Clitellata</taxon>
        <taxon>Hirudinea</taxon>
        <taxon>Rhynchobdellida</taxon>
        <taxon>Glossiphoniidae</taxon>
        <taxon>Helobdella</taxon>
    </lineage>
</organism>
<dbReference type="KEGG" id="hro:HELRODRAFT_161124"/>
<comment type="subcellular location">
    <subcellularLocation>
        <location evidence="1">Chromosome</location>
    </subcellularLocation>
</comment>
<dbReference type="GO" id="GO:0000793">
    <property type="term" value="C:condensed chromosome"/>
    <property type="evidence" value="ECO:0000318"/>
    <property type="project" value="GO_Central"/>
</dbReference>
<dbReference type="RefSeq" id="XP_009019330.1">
    <property type="nucleotide sequence ID" value="XM_009021082.1"/>
</dbReference>
<dbReference type="InterPro" id="IPR027165">
    <property type="entry name" value="CND3"/>
</dbReference>
<feature type="region of interest" description="Disordered" evidence="9">
    <location>
        <begin position="929"/>
        <end position="984"/>
    </location>
</feature>
<keyword evidence="8" id="KW-0175">Coiled coil</keyword>
<evidence type="ECO:0000313" key="13">
    <source>
        <dbReference type="Proteomes" id="UP000015101"/>
    </source>
</evidence>
<keyword evidence="3" id="KW-0158">Chromosome</keyword>
<dbReference type="eggNOG" id="KOG2025">
    <property type="taxonomic scope" value="Eukaryota"/>
</dbReference>
<dbReference type="Proteomes" id="UP000015101">
    <property type="component" value="Unassembled WGS sequence"/>
</dbReference>
<keyword evidence="7" id="KW-0131">Cell cycle</keyword>
<dbReference type="InterPro" id="IPR011989">
    <property type="entry name" value="ARM-like"/>
</dbReference>
<keyword evidence="6" id="KW-0226">DNA condensation</keyword>
<keyword evidence="13" id="KW-1185">Reference proteome</keyword>
<dbReference type="FunCoup" id="T1ER42">
    <property type="interactions" value="396"/>
</dbReference>
<keyword evidence="5" id="KW-0498">Mitosis</keyword>
<evidence type="ECO:0000256" key="7">
    <source>
        <dbReference type="ARBA" id="ARBA00023306"/>
    </source>
</evidence>
<dbReference type="InParanoid" id="T1ER42"/>
<dbReference type="GO" id="GO:0051301">
    <property type="term" value="P:cell division"/>
    <property type="evidence" value="ECO:0007669"/>
    <property type="project" value="UniProtKB-KW"/>
</dbReference>
<evidence type="ECO:0000259" key="10">
    <source>
        <dbReference type="Pfam" id="PF12719"/>
    </source>
</evidence>
<dbReference type="HOGENOM" id="CLU_004446_2_2_1"/>
<dbReference type="PANTHER" id="PTHR14418">
    <property type="entry name" value="CONDENSIN COMPLEX SUBUNIT 3-RELATED"/>
    <property type="match status" value="1"/>
</dbReference>
<dbReference type="Gene3D" id="1.25.10.10">
    <property type="entry name" value="Leucine-rich Repeat Variant"/>
    <property type="match status" value="1"/>
</dbReference>
<evidence type="ECO:0000256" key="4">
    <source>
        <dbReference type="ARBA" id="ARBA00022618"/>
    </source>
</evidence>
<dbReference type="InterPro" id="IPR025977">
    <property type="entry name" value="Cnd3_C"/>
</dbReference>
<dbReference type="PANTHER" id="PTHR14418:SF5">
    <property type="entry name" value="CONDENSIN COMPLEX SUBUNIT 3"/>
    <property type="match status" value="1"/>
</dbReference>
<dbReference type="EMBL" id="KB096742">
    <property type="protein sequence ID" value="ESO01922.1"/>
    <property type="molecule type" value="Genomic_DNA"/>
</dbReference>
<dbReference type="EMBL" id="AMQM01000753">
    <property type="status" value="NOT_ANNOTATED_CDS"/>
    <property type="molecule type" value="Genomic_DNA"/>
</dbReference>
<feature type="domain" description="Nuclear condensin complex subunit 3 C-terminal" evidence="10">
    <location>
        <begin position="761"/>
        <end position="822"/>
    </location>
</feature>
<dbReference type="InterPro" id="IPR016024">
    <property type="entry name" value="ARM-type_fold"/>
</dbReference>
<dbReference type="Pfam" id="PF12719">
    <property type="entry name" value="Cnd3"/>
    <property type="match status" value="2"/>
</dbReference>
<dbReference type="AlphaFoldDB" id="T1ER42"/>
<dbReference type="STRING" id="6412.T1ER42"/>
<dbReference type="GO" id="GO:0007076">
    <property type="term" value="P:mitotic chromosome condensation"/>
    <property type="evidence" value="ECO:0000318"/>
    <property type="project" value="GO_Central"/>
</dbReference>
<reference evidence="12" key="3">
    <citation type="submission" date="2015-06" db="UniProtKB">
        <authorList>
            <consortium name="EnsemblMetazoa"/>
        </authorList>
    </citation>
    <scope>IDENTIFICATION</scope>
</reference>
<feature type="coiled-coil region" evidence="8">
    <location>
        <begin position="460"/>
        <end position="513"/>
    </location>
</feature>
<dbReference type="GO" id="GO:0005737">
    <property type="term" value="C:cytoplasm"/>
    <property type="evidence" value="ECO:0000318"/>
    <property type="project" value="GO_Central"/>
</dbReference>
<proteinExistence type="inferred from homology"/>
<keyword evidence="4" id="KW-0132">Cell division</keyword>
<evidence type="ECO:0000256" key="5">
    <source>
        <dbReference type="ARBA" id="ARBA00022776"/>
    </source>
</evidence>